<keyword evidence="8" id="KW-0915">Sodium</keyword>
<feature type="transmembrane region" description="Helical" evidence="14">
    <location>
        <begin position="615"/>
        <end position="636"/>
    </location>
</feature>
<dbReference type="RefSeq" id="WP_370396133.1">
    <property type="nucleotide sequence ID" value="NZ_JALBUT010000001.1"/>
</dbReference>
<evidence type="ECO:0000313" key="15">
    <source>
        <dbReference type="EMBL" id="MDX8414683.1"/>
    </source>
</evidence>
<keyword evidence="6" id="KW-0769">Symport</keyword>
<feature type="transmembrane region" description="Helical" evidence="14">
    <location>
        <begin position="713"/>
        <end position="733"/>
    </location>
</feature>
<evidence type="ECO:0000256" key="8">
    <source>
        <dbReference type="ARBA" id="ARBA00023053"/>
    </source>
</evidence>
<dbReference type="Proteomes" id="UP001275932">
    <property type="component" value="Unassembled WGS sequence"/>
</dbReference>
<feature type="transmembrane region" description="Helical" evidence="14">
    <location>
        <begin position="257"/>
        <end position="278"/>
    </location>
</feature>
<dbReference type="InterPro" id="IPR050277">
    <property type="entry name" value="Sodium:Solute_Symporter"/>
</dbReference>
<dbReference type="PROSITE" id="PS50283">
    <property type="entry name" value="NA_SOLUT_SYMP_3"/>
    <property type="match status" value="1"/>
</dbReference>
<evidence type="ECO:0000256" key="5">
    <source>
        <dbReference type="ARBA" id="ARBA00022692"/>
    </source>
</evidence>
<keyword evidence="10 14" id="KW-0472">Membrane</keyword>
<dbReference type="InterPro" id="IPR038377">
    <property type="entry name" value="Na/Glc_symporter_sf"/>
</dbReference>
<evidence type="ECO:0000256" key="13">
    <source>
        <dbReference type="RuleBase" id="RU362091"/>
    </source>
</evidence>
<comment type="subcellular location">
    <subcellularLocation>
        <location evidence="1">Cell membrane</location>
        <topology evidence="1">Multi-pass membrane protein</topology>
    </subcellularLocation>
</comment>
<evidence type="ECO:0000256" key="3">
    <source>
        <dbReference type="ARBA" id="ARBA00022448"/>
    </source>
</evidence>
<dbReference type="Gene3D" id="1.20.1730.10">
    <property type="entry name" value="Sodium/glucose cotransporter"/>
    <property type="match status" value="2"/>
</dbReference>
<dbReference type="PANTHER" id="PTHR48086:SF3">
    <property type="entry name" value="SODIUM_PROLINE SYMPORTER"/>
    <property type="match status" value="1"/>
</dbReference>
<feature type="transmembrane region" description="Helical" evidence="14">
    <location>
        <begin position="76"/>
        <end position="97"/>
    </location>
</feature>
<evidence type="ECO:0000256" key="11">
    <source>
        <dbReference type="ARBA" id="ARBA00023201"/>
    </source>
</evidence>
<evidence type="ECO:0000256" key="12">
    <source>
        <dbReference type="ARBA" id="ARBA00033708"/>
    </source>
</evidence>
<keyword evidence="4" id="KW-1003">Cell membrane</keyword>
<keyword evidence="5 14" id="KW-0812">Transmembrane</keyword>
<gene>
    <name evidence="15" type="ORF">MOX91_00590</name>
</gene>
<evidence type="ECO:0000256" key="7">
    <source>
        <dbReference type="ARBA" id="ARBA00022989"/>
    </source>
</evidence>
<feature type="transmembrane region" description="Helical" evidence="14">
    <location>
        <begin position="188"/>
        <end position="209"/>
    </location>
</feature>
<evidence type="ECO:0000256" key="1">
    <source>
        <dbReference type="ARBA" id="ARBA00004651"/>
    </source>
</evidence>
<feature type="transmembrane region" description="Helical" evidence="14">
    <location>
        <begin position="124"/>
        <end position="145"/>
    </location>
</feature>
<feature type="transmembrane region" description="Helical" evidence="14">
    <location>
        <begin position="45"/>
        <end position="70"/>
    </location>
</feature>
<evidence type="ECO:0000256" key="14">
    <source>
        <dbReference type="SAM" id="Phobius"/>
    </source>
</evidence>
<keyword evidence="7 14" id="KW-1133">Transmembrane helix</keyword>
<evidence type="ECO:0000256" key="10">
    <source>
        <dbReference type="ARBA" id="ARBA00023136"/>
    </source>
</evidence>
<feature type="transmembrane region" description="Helical" evidence="14">
    <location>
        <begin position="299"/>
        <end position="323"/>
    </location>
</feature>
<keyword evidence="16" id="KW-1185">Reference proteome</keyword>
<feature type="transmembrane region" description="Helical" evidence="14">
    <location>
        <begin position="151"/>
        <end position="176"/>
    </location>
</feature>
<name>A0ABU4WEL6_9BACT</name>
<comment type="caution">
    <text evidence="15">The sequence shown here is derived from an EMBL/GenBank/DDBJ whole genome shotgun (WGS) entry which is preliminary data.</text>
</comment>
<reference evidence="15 16" key="1">
    <citation type="submission" date="2022-03" db="EMBL/GenBank/DDBJ databases">
        <title>Novel taxa within the pig intestine.</title>
        <authorList>
            <person name="Wylensek D."/>
            <person name="Bishof K."/>
            <person name="Afrizal A."/>
            <person name="Clavel T."/>
        </authorList>
    </citation>
    <scope>NUCLEOTIDE SEQUENCE [LARGE SCALE GENOMIC DNA]</scope>
    <source>
        <strain evidence="15 16">CLA-KB-P66</strain>
    </source>
</reference>
<feature type="transmembrane region" description="Helical" evidence="14">
    <location>
        <begin position="651"/>
        <end position="669"/>
    </location>
</feature>
<feature type="transmembrane region" description="Helical" evidence="14">
    <location>
        <begin position="562"/>
        <end position="584"/>
    </location>
</feature>
<keyword evidence="3" id="KW-0813">Transport</keyword>
<dbReference type="Pfam" id="PF00474">
    <property type="entry name" value="SSF"/>
    <property type="match status" value="2"/>
</dbReference>
<keyword evidence="9" id="KW-0406">Ion transport</keyword>
<evidence type="ECO:0000313" key="16">
    <source>
        <dbReference type="Proteomes" id="UP001275932"/>
    </source>
</evidence>
<evidence type="ECO:0000256" key="6">
    <source>
        <dbReference type="ARBA" id="ARBA00022847"/>
    </source>
</evidence>
<keyword evidence="11" id="KW-0739">Sodium transport</keyword>
<protein>
    <recommendedName>
        <fullName evidence="17">Sodium:solute symporter</fullName>
    </recommendedName>
</protein>
<feature type="transmembrane region" description="Helical" evidence="14">
    <location>
        <begin position="515"/>
        <end position="541"/>
    </location>
</feature>
<proteinExistence type="inferred from homology"/>
<accession>A0ABU4WEL6</accession>
<feature type="transmembrane region" description="Helical" evidence="14">
    <location>
        <begin position="6"/>
        <end position="25"/>
    </location>
</feature>
<feature type="transmembrane region" description="Helical" evidence="14">
    <location>
        <begin position="739"/>
        <end position="759"/>
    </location>
</feature>
<feature type="transmembrane region" description="Helical" evidence="14">
    <location>
        <begin position="590"/>
        <end position="608"/>
    </location>
</feature>
<dbReference type="PANTHER" id="PTHR48086">
    <property type="entry name" value="SODIUM/PROLINE SYMPORTER-RELATED"/>
    <property type="match status" value="1"/>
</dbReference>
<evidence type="ECO:0000256" key="4">
    <source>
        <dbReference type="ARBA" id="ARBA00022475"/>
    </source>
</evidence>
<comment type="similarity">
    <text evidence="2 13">Belongs to the sodium:solute symporter (SSF) (TC 2.A.21) family.</text>
</comment>
<evidence type="ECO:0008006" key="17">
    <source>
        <dbReference type="Google" id="ProtNLM"/>
    </source>
</evidence>
<organism evidence="15 16">
    <name type="scientific">Intestinicryptomonas porci</name>
    <dbReference type="NCBI Taxonomy" id="2926320"/>
    <lineage>
        <taxon>Bacteria</taxon>
        <taxon>Pseudomonadati</taxon>
        <taxon>Verrucomicrobiota</taxon>
        <taxon>Opitutia</taxon>
        <taxon>Opitutales</taxon>
        <taxon>Intestinicryptomonaceae</taxon>
        <taxon>Intestinicryptomonas</taxon>
    </lineage>
</organism>
<comment type="catalytic activity">
    <reaction evidence="12">
        <text>L-proline(in) + Na(+)(in) = L-proline(out) + Na(+)(out)</text>
        <dbReference type="Rhea" id="RHEA:28967"/>
        <dbReference type="ChEBI" id="CHEBI:29101"/>
        <dbReference type="ChEBI" id="CHEBI:60039"/>
    </reaction>
</comment>
<dbReference type="EMBL" id="JALBUT010000001">
    <property type="protein sequence ID" value="MDX8414683.1"/>
    <property type="molecule type" value="Genomic_DNA"/>
</dbReference>
<evidence type="ECO:0000256" key="2">
    <source>
        <dbReference type="ARBA" id="ARBA00006434"/>
    </source>
</evidence>
<dbReference type="InterPro" id="IPR001734">
    <property type="entry name" value="Na/solute_symporter"/>
</dbReference>
<sequence length="782" mass="86442">MGLETIDYIVILIYAAALIGIGVLLAKKASGGLDEYFLGGRTLPWYLLGTSGMANWFDLTGTMVITSFLFMIGPRALFIEFRGGVVLILVFILCFTAKWHRRSGCMTGAEWMQFRFGNGKDADAARLLTAIVSILPVIGMIAYLIRGTGQFLSMFVPYAPSICAVGFALVAVAYTASAGFYGVVVADLLQSALIIGGAIVLSIMAYNMFTPMEVNGTVLSAADTLKSVAADVTGNTSWTEALPSWHVQMPDDPEYKFFQFLIIAMGFYMVQQAISGLASGSDQKYFAARSDKECGKLNLLVSVLISVRWPMMIGLAVLGISIVNEYFNGENKDLAVYRDVEAVASAHHGIENLNANPALKTEALVKDLQAVLGEEWGMEAIAKNAPKVKSVLQSHNAISKSWLELSASANSFNPTLQKYMHEKLGADWAEKIKSTGKMRIVADMIRKAYKDKGISKANWHETTTAIIKGENPELAKKIESLLGDNWKKKLMLVGYHGVTDPERILPAVISAKVSAGWMGVLLVTLLAASMSTFGSTVNSASAYAVKDIYQKLFRPNAGRKELITASWATTILITGIGFFLSLVFDSINDVWDWIIMSVTTGLFVPGFLRMYWWRMNGWGVAFGMASGGIAAIAQRILQQNFGWEFAPWDKFAFVAVFAFAATIIGCLMTKPTPMPTLVYFYKKTRPFGFWGPVRKYVTKEQLDYINGENRRDIAALPFAFLYQVTLFLLPMLLVIHQTKMFFCILPVFIISVIALYLLWYKNLRPDRKMELEETPIKVPEEA</sequence>
<evidence type="ECO:0000256" key="9">
    <source>
        <dbReference type="ARBA" id="ARBA00023065"/>
    </source>
</evidence>